<evidence type="ECO:0000256" key="2">
    <source>
        <dbReference type="ARBA" id="ARBA00022980"/>
    </source>
</evidence>
<gene>
    <name evidence="10" type="ORF">COU90_00830</name>
</gene>
<evidence type="ECO:0000259" key="9">
    <source>
        <dbReference type="PROSITE" id="PS50881"/>
    </source>
</evidence>
<name>A0A2M8KXZ1_9BACT</name>
<dbReference type="Pfam" id="PF03719">
    <property type="entry name" value="Ribosomal_S5_C"/>
    <property type="match status" value="1"/>
</dbReference>
<feature type="domain" description="S5 DRBM" evidence="9">
    <location>
        <begin position="25"/>
        <end position="88"/>
    </location>
</feature>
<dbReference type="PANTHER" id="PTHR48277:SF1">
    <property type="entry name" value="MITOCHONDRIAL RIBOSOMAL PROTEIN S5"/>
    <property type="match status" value="1"/>
</dbReference>
<dbReference type="InterPro" id="IPR000851">
    <property type="entry name" value="Ribosomal_uS5"/>
</dbReference>
<evidence type="ECO:0000256" key="1">
    <source>
        <dbReference type="ARBA" id="ARBA00008945"/>
    </source>
</evidence>
<dbReference type="InterPro" id="IPR005324">
    <property type="entry name" value="Ribosomal_uS5_C"/>
</dbReference>
<feature type="region of interest" description="Disordered" evidence="8">
    <location>
        <begin position="1"/>
        <end position="25"/>
    </location>
</feature>
<evidence type="ECO:0000256" key="6">
    <source>
        <dbReference type="PROSITE-ProRule" id="PRU00268"/>
    </source>
</evidence>
<reference evidence="11" key="1">
    <citation type="submission" date="2017-09" db="EMBL/GenBank/DDBJ databases">
        <title>Depth-based differentiation of microbial function through sediment-hosted aquifers and enrichment of novel symbionts in the deep terrestrial subsurface.</title>
        <authorList>
            <person name="Probst A.J."/>
            <person name="Ladd B."/>
            <person name="Jarett J.K."/>
            <person name="Geller-Mcgrath D.E."/>
            <person name="Sieber C.M.K."/>
            <person name="Emerson J.B."/>
            <person name="Anantharaman K."/>
            <person name="Thomas B.C."/>
            <person name="Malmstrom R."/>
            <person name="Stieglmeier M."/>
            <person name="Klingl A."/>
            <person name="Woyke T."/>
            <person name="Ryan C.M."/>
            <person name="Banfield J.F."/>
        </authorList>
    </citation>
    <scope>NUCLEOTIDE SEQUENCE [LARGE SCALE GENOMIC DNA]</scope>
</reference>
<evidence type="ECO:0000256" key="3">
    <source>
        <dbReference type="ARBA" id="ARBA00023274"/>
    </source>
</evidence>
<protein>
    <recommendedName>
        <fullName evidence="4">Small ribosomal subunit protein uS5</fullName>
    </recommendedName>
    <alternativeName>
        <fullName evidence="5">30S ribosomal protein S5</fullName>
    </alternativeName>
</protein>
<dbReference type="SUPFAM" id="SSF54768">
    <property type="entry name" value="dsRNA-binding domain-like"/>
    <property type="match status" value="1"/>
</dbReference>
<dbReference type="FunFam" id="3.30.230.10:FF:000002">
    <property type="entry name" value="30S ribosomal protein S5"/>
    <property type="match status" value="1"/>
</dbReference>
<comment type="similarity">
    <text evidence="1 7">Belongs to the universal ribosomal protein uS5 family.</text>
</comment>
<evidence type="ECO:0000256" key="4">
    <source>
        <dbReference type="ARBA" id="ARBA00035255"/>
    </source>
</evidence>
<accession>A0A2M8KXZ1</accession>
<dbReference type="GO" id="GO:0005737">
    <property type="term" value="C:cytoplasm"/>
    <property type="evidence" value="ECO:0007669"/>
    <property type="project" value="UniProtKB-ARBA"/>
</dbReference>
<dbReference type="GO" id="GO:0005840">
    <property type="term" value="C:ribosome"/>
    <property type="evidence" value="ECO:0007669"/>
    <property type="project" value="UniProtKB-KW"/>
</dbReference>
<proteinExistence type="inferred from homology"/>
<organism evidence="10 11">
    <name type="scientific">Candidatus Ryanbacteria bacterium CG10_big_fil_rev_8_21_14_0_10_43_42</name>
    <dbReference type="NCBI Taxonomy" id="1974864"/>
    <lineage>
        <taxon>Bacteria</taxon>
        <taxon>Candidatus Ryaniibacteriota</taxon>
    </lineage>
</organism>
<evidence type="ECO:0000256" key="8">
    <source>
        <dbReference type="SAM" id="MobiDB-lite"/>
    </source>
</evidence>
<keyword evidence="2 6" id="KW-0689">Ribosomal protein</keyword>
<dbReference type="InterPro" id="IPR014721">
    <property type="entry name" value="Ribsml_uS5_D2-typ_fold_subgr"/>
</dbReference>
<evidence type="ECO:0000313" key="10">
    <source>
        <dbReference type="EMBL" id="PJE64796.1"/>
    </source>
</evidence>
<comment type="caution">
    <text evidence="10">The sequence shown here is derived from an EMBL/GenBank/DDBJ whole genome shotgun (WGS) entry which is preliminary data.</text>
</comment>
<sequence length="165" mass="17685">MGPKSGKNQGGNRRGARPRREKPEYDQKLVDLRRVARVMAGGRRFSFRATLIIGNKKGMVGLGTAKGSDTAIAIDKAFKKARKELFTVPLTKDGTIPYEVSAKFAGSRLLLRPAHAGRGIMAGGPVRIVCDLAGINNITGKIISRSTNKLNNAKATITALQKLAS</sequence>
<dbReference type="GO" id="GO:1990904">
    <property type="term" value="C:ribonucleoprotein complex"/>
    <property type="evidence" value="ECO:0007669"/>
    <property type="project" value="UniProtKB-UniRule"/>
</dbReference>
<dbReference type="GO" id="GO:0003723">
    <property type="term" value="F:RNA binding"/>
    <property type="evidence" value="ECO:0007669"/>
    <property type="project" value="InterPro"/>
</dbReference>
<evidence type="ECO:0000256" key="7">
    <source>
        <dbReference type="RuleBase" id="RU003823"/>
    </source>
</evidence>
<dbReference type="SUPFAM" id="SSF54211">
    <property type="entry name" value="Ribosomal protein S5 domain 2-like"/>
    <property type="match status" value="1"/>
</dbReference>
<dbReference type="EMBL" id="PFEF01000003">
    <property type="protein sequence ID" value="PJE64796.1"/>
    <property type="molecule type" value="Genomic_DNA"/>
</dbReference>
<keyword evidence="3 6" id="KW-0687">Ribonucleoprotein</keyword>
<evidence type="ECO:0000313" key="11">
    <source>
        <dbReference type="Proteomes" id="UP000229098"/>
    </source>
</evidence>
<dbReference type="InterPro" id="IPR020568">
    <property type="entry name" value="Ribosomal_Su5_D2-typ_SF"/>
</dbReference>
<dbReference type="Pfam" id="PF00333">
    <property type="entry name" value="Ribosomal_S5"/>
    <property type="match status" value="1"/>
</dbReference>
<dbReference type="GO" id="GO:0003735">
    <property type="term" value="F:structural constituent of ribosome"/>
    <property type="evidence" value="ECO:0007669"/>
    <property type="project" value="UniProtKB-UniRule"/>
</dbReference>
<dbReference type="Gene3D" id="3.30.230.10">
    <property type="match status" value="1"/>
</dbReference>
<dbReference type="Proteomes" id="UP000229098">
    <property type="component" value="Unassembled WGS sequence"/>
</dbReference>
<dbReference type="GO" id="GO:0006412">
    <property type="term" value="P:translation"/>
    <property type="evidence" value="ECO:0007669"/>
    <property type="project" value="InterPro"/>
</dbReference>
<dbReference type="AlphaFoldDB" id="A0A2M8KXZ1"/>
<dbReference type="PANTHER" id="PTHR48277">
    <property type="entry name" value="MITOCHONDRIAL RIBOSOMAL PROTEIN S5"/>
    <property type="match status" value="1"/>
</dbReference>
<dbReference type="PROSITE" id="PS50881">
    <property type="entry name" value="S5_DSRBD"/>
    <property type="match status" value="1"/>
</dbReference>
<dbReference type="InterPro" id="IPR013810">
    <property type="entry name" value="Ribosomal_uS5_N"/>
</dbReference>
<evidence type="ECO:0000256" key="5">
    <source>
        <dbReference type="ARBA" id="ARBA00035519"/>
    </source>
</evidence>
<dbReference type="Gene3D" id="3.30.160.20">
    <property type="match status" value="1"/>
</dbReference>